<evidence type="ECO:0000313" key="2">
    <source>
        <dbReference type="Proteomes" id="UP001373714"/>
    </source>
</evidence>
<comment type="caution">
    <text evidence="1">The sequence shown here is derived from an EMBL/GenBank/DDBJ whole genome shotgun (WGS) entry which is preliminary data.</text>
</comment>
<keyword evidence="2" id="KW-1185">Reference proteome</keyword>
<name>A0AAV9VPZ0_9PEZI</name>
<gene>
    <name evidence="1" type="ORF">TWF730_000810</name>
</gene>
<accession>A0AAV9VPZ0</accession>
<sequence length="299" mass="32932">MDNCWFVLKQTHYTAPDVDSMRKGKPTGPISLGHIIPDLKHLDQVVNAETIEPFTRGMQIWPTRLLDFKWGNTTERENAVLGHAGVPIAAAVGLTVGADASFAFRQSVKNYWEFRHLDRYIVQPTSAYVNDCLESEEVAKYVETIKTLGFWSIYMITGIIVARGGGRNTVTESHGREVSSGVNVSFLEAVGAGPEVVVSNSKKLEVEATHATDFVWAIRLAKISKNGLQRDWSIKTVFDRVSFGGQRALFSDKQDEIDVEAVVAAEGSRSDKFQVVEDGSLESAFVLFGPDTTDPDCDG</sequence>
<organism evidence="1 2">
    <name type="scientific">Orbilia blumenaviensis</name>
    <dbReference type="NCBI Taxonomy" id="1796055"/>
    <lineage>
        <taxon>Eukaryota</taxon>
        <taxon>Fungi</taxon>
        <taxon>Dikarya</taxon>
        <taxon>Ascomycota</taxon>
        <taxon>Pezizomycotina</taxon>
        <taxon>Orbiliomycetes</taxon>
        <taxon>Orbiliales</taxon>
        <taxon>Orbiliaceae</taxon>
        <taxon>Orbilia</taxon>
    </lineage>
</organism>
<proteinExistence type="predicted"/>
<protein>
    <submittedName>
        <fullName evidence="1">Uncharacterized protein</fullName>
    </submittedName>
</protein>
<dbReference type="EMBL" id="JAVHNS010000001">
    <property type="protein sequence ID" value="KAK6363378.1"/>
    <property type="molecule type" value="Genomic_DNA"/>
</dbReference>
<reference evidence="1 2" key="1">
    <citation type="submission" date="2019-10" db="EMBL/GenBank/DDBJ databases">
        <authorList>
            <person name="Palmer J.M."/>
        </authorList>
    </citation>
    <scope>NUCLEOTIDE SEQUENCE [LARGE SCALE GENOMIC DNA]</scope>
    <source>
        <strain evidence="1 2">TWF730</strain>
    </source>
</reference>
<dbReference type="AlphaFoldDB" id="A0AAV9VPZ0"/>
<evidence type="ECO:0000313" key="1">
    <source>
        <dbReference type="EMBL" id="KAK6363378.1"/>
    </source>
</evidence>
<dbReference type="Proteomes" id="UP001373714">
    <property type="component" value="Unassembled WGS sequence"/>
</dbReference>